<dbReference type="AlphaFoldDB" id="A0A846MQD3"/>
<keyword evidence="1" id="KW-0472">Membrane</keyword>
<feature type="transmembrane region" description="Helical" evidence="1">
    <location>
        <begin position="138"/>
        <end position="159"/>
    </location>
</feature>
<dbReference type="RefSeq" id="WP_166918795.1">
    <property type="nucleotide sequence ID" value="NZ_JAASRN010000001.1"/>
</dbReference>
<gene>
    <name evidence="2" type="ORF">FHS56_001056</name>
</gene>
<reference evidence="2 3" key="1">
    <citation type="submission" date="2020-03" db="EMBL/GenBank/DDBJ databases">
        <title>Genomic Encyclopedia of Type Strains, Phase IV (KMG-IV): sequencing the most valuable type-strain genomes for metagenomic binning, comparative biology and taxonomic classification.</title>
        <authorList>
            <person name="Goeker M."/>
        </authorList>
    </citation>
    <scope>NUCLEOTIDE SEQUENCE [LARGE SCALE GENOMIC DNA]</scope>
    <source>
        <strain evidence="2 3">DSM 5718</strain>
    </source>
</reference>
<keyword evidence="1" id="KW-1133">Transmembrane helix</keyword>
<name>A0A846MQD3_9BACT</name>
<dbReference type="Proteomes" id="UP000537126">
    <property type="component" value="Unassembled WGS sequence"/>
</dbReference>
<sequence>MTTFMTLFQRISLLAFVVVLLYGYSLLPEVVGFRFNDFQQPIEAFHKGQFFYVTAGFVVLFNLLIVLFVQFVAQIPVRRLAIASFWTQDKAHVQATFQILRGWANGLAGWVNALFCWFVYQFVHHNTVTYLNLDPTPYVIVGAVVLTAWMIALPLRFAVKRI</sequence>
<feature type="transmembrane region" description="Helical" evidence="1">
    <location>
        <begin position="49"/>
        <end position="73"/>
    </location>
</feature>
<comment type="caution">
    <text evidence="2">The sequence shown here is derived from an EMBL/GenBank/DDBJ whole genome shotgun (WGS) entry which is preliminary data.</text>
</comment>
<evidence type="ECO:0008006" key="4">
    <source>
        <dbReference type="Google" id="ProtNLM"/>
    </source>
</evidence>
<proteinExistence type="predicted"/>
<keyword evidence="1" id="KW-0812">Transmembrane</keyword>
<organism evidence="2 3">
    <name type="scientific">Thermonema lapsum</name>
    <dbReference type="NCBI Taxonomy" id="28195"/>
    <lineage>
        <taxon>Bacteria</taxon>
        <taxon>Pseudomonadati</taxon>
        <taxon>Bacteroidota</taxon>
        <taxon>Cytophagia</taxon>
        <taxon>Cytophagales</taxon>
        <taxon>Thermonemataceae</taxon>
        <taxon>Thermonema</taxon>
    </lineage>
</organism>
<keyword evidence="3" id="KW-1185">Reference proteome</keyword>
<evidence type="ECO:0000313" key="3">
    <source>
        <dbReference type="Proteomes" id="UP000537126"/>
    </source>
</evidence>
<feature type="transmembrane region" description="Helical" evidence="1">
    <location>
        <begin position="103"/>
        <end position="123"/>
    </location>
</feature>
<evidence type="ECO:0000256" key="1">
    <source>
        <dbReference type="SAM" id="Phobius"/>
    </source>
</evidence>
<dbReference type="EMBL" id="JAASRN010000001">
    <property type="protein sequence ID" value="NIK73570.1"/>
    <property type="molecule type" value="Genomic_DNA"/>
</dbReference>
<evidence type="ECO:0000313" key="2">
    <source>
        <dbReference type="EMBL" id="NIK73570.1"/>
    </source>
</evidence>
<accession>A0A846MQD3</accession>
<protein>
    <recommendedName>
        <fullName evidence="4">DUF1648 domain-containing protein</fullName>
    </recommendedName>
</protein>